<name>A0ABU1BAF2_PSEHA</name>
<evidence type="ECO:0000256" key="2">
    <source>
        <dbReference type="SAM" id="MobiDB-lite"/>
    </source>
</evidence>
<dbReference type="EMBL" id="JAVIFY010000003">
    <property type="protein sequence ID" value="MDQ9091247.1"/>
    <property type="molecule type" value="Genomic_DNA"/>
</dbReference>
<keyword evidence="1" id="KW-0175">Coiled coil</keyword>
<feature type="compositionally biased region" description="Acidic residues" evidence="2">
    <location>
        <begin position="197"/>
        <end position="221"/>
    </location>
</feature>
<keyword evidence="3" id="KW-1133">Transmembrane helix</keyword>
<feature type="region of interest" description="Disordered" evidence="2">
    <location>
        <begin position="189"/>
        <end position="226"/>
    </location>
</feature>
<keyword evidence="5" id="KW-1185">Reference proteome</keyword>
<gene>
    <name evidence="4" type="ORF">RC083_06535</name>
</gene>
<keyword evidence="3" id="KW-0472">Membrane</keyword>
<protein>
    <submittedName>
        <fullName evidence="4">Uncharacterized protein</fullName>
    </submittedName>
</protein>
<dbReference type="RefSeq" id="WP_309038640.1">
    <property type="nucleotide sequence ID" value="NZ_JAVIFY010000003.1"/>
</dbReference>
<feature type="coiled-coil region" evidence="1">
    <location>
        <begin position="331"/>
        <end position="365"/>
    </location>
</feature>
<evidence type="ECO:0000256" key="1">
    <source>
        <dbReference type="SAM" id="Coils"/>
    </source>
</evidence>
<feature type="transmembrane region" description="Helical" evidence="3">
    <location>
        <begin position="7"/>
        <end position="26"/>
    </location>
</feature>
<organism evidence="4 5">
    <name type="scientific">Pseudoalteromonas haloplanktis</name>
    <name type="common">Alteromonas haloplanktis</name>
    <dbReference type="NCBI Taxonomy" id="228"/>
    <lineage>
        <taxon>Bacteria</taxon>
        <taxon>Pseudomonadati</taxon>
        <taxon>Pseudomonadota</taxon>
        <taxon>Gammaproteobacteria</taxon>
        <taxon>Alteromonadales</taxon>
        <taxon>Pseudoalteromonadaceae</taxon>
        <taxon>Pseudoalteromonas</taxon>
    </lineage>
</organism>
<evidence type="ECO:0000313" key="5">
    <source>
        <dbReference type="Proteomes" id="UP001226574"/>
    </source>
</evidence>
<evidence type="ECO:0000313" key="4">
    <source>
        <dbReference type="EMBL" id="MDQ9091247.1"/>
    </source>
</evidence>
<sequence length="486" mass="53959">MKLLTKILALNSAVIFLFYFIFFFTFEVHSSEQQCPEFIEPIQNPILTFPSNITFVTGFSQNDVHEFKPSSNYSAKYEYENAQWISINTNESCPNRSPINLNILGAEVLTDQNEAQYKACLYKSSFTKTCDISYKFDLISAKCKLINPDICSSTPETCSDGFPPNLLDYPDCDRPELQQCTDGSYIVKETGLCPTEPEPDPDPEPTPEPDPEPTPEPDPEPTPEPNELSATAIAKEVDKELKDNFDDVVSSVDKNTDKIDLTNTKLDTINTTLVESIAISNENLITTTDTITNAFQDSMNVFDTSFTALTESNNILNDSINSQTQAIRGNLEATNQNIDNLNSGLNNLNQTLSQNNSTLTDIKNNTSAISDTNSSILDSISNTSATSSFNKSDSSSYWDSSYDDGFSGVYNDKKNEFLNTGVFQFLQQFKFNTGGSPPNMEMCFNTGLVDLGCKSIPFDWSRILPFLKICILITAAFTCRKIIFGG</sequence>
<evidence type="ECO:0000256" key="3">
    <source>
        <dbReference type="SAM" id="Phobius"/>
    </source>
</evidence>
<comment type="caution">
    <text evidence="4">The sequence shown here is derived from an EMBL/GenBank/DDBJ whole genome shotgun (WGS) entry which is preliminary data.</text>
</comment>
<keyword evidence="3" id="KW-0812">Transmembrane</keyword>
<reference evidence="4 5" key="1">
    <citation type="submission" date="2023-08" db="EMBL/GenBank/DDBJ databases">
        <title>Pseudoalteromonas haloplanktis LL1 genome.</title>
        <authorList>
            <person name="Wu S."/>
        </authorList>
    </citation>
    <scope>NUCLEOTIDE SEQUENCE [LARGE SCALE GENOMIC DNA]</scope>
    <source>
        <strain evidence="4 5">LL1</strain>
    </source>
</reference>
<accession>A0ABU1BAF2</accession>
<dbReference type="Proteomes" id="UP001226574">
    <property type="component" value="Unassembled WGS sequence"/>
</dbReference>
<proteinExistence type="predicted"/>